<evidence type="ECO:0000256" key="2">
    <source>
        <dbReference type="SAM" id="Phobius"/>
    </source>
</evidence>
<dbReference type="InterPro" id="IPR011701">
    <property type="entry name" value="MFS"/>
</dbReference>
<dbReference type="PANTHER" id="PTHR11360:SF251">
    <property type="entry name" value="MAJOR FACILITATOR SUPERFAMILY (MFS) PROFILE DOMAIN-CONTAINING PROTEIN"/>
    <property type="match status" value="1"/>
</dbReference>
<dbReference type="AlphaFoldDB" id="A0AAD9UHE7"/>
<evidence type="ECO:0000313" key="3">
    <source>
        <dbReference type="EMBL" id="KAK2189446.1"/>
    </source>
</evidence>
<dbReference type="EMBL" id="JAODUO010000106">
    <property type="protein sequence ID" value="KAK2189446.1"/>
    <property type="molecule type" value="Genomic_DNA"/>
</dbReference>
<dbReference type="SUPFAM" id="SSF103473">
    <property type="entry name" value="MFS general substrate transporter"/>
    <property type="match status" value="1"/>
</dbReference>
<accession>A0AAD9UHE7</accession>
<dbReference type="GO" id="GO:0022857">
    <property type="term" value="F:transmembrane transporter activity"/>
    <property type="evidence" value="ECO:0007669"/>
    <property type="project" value="InterPro"/>
</dbReference>
<feature type="transmembrane region" description="Helical" evidence="2">
    <location>
        <begin position="184"/>
        <end position="202"/>
    </location>
</feature>
<feature type="transmembrane region" description="Helical" evidence="2">
    <location>
        <begin position="249"/>
        <end position="265"/>
    </location>
</feature>
<reference evidence="3" key="1">
    <citation type="journal article" date="2023" name="Mol. Biol. Evol.">
        <title>Third-Generation Sequencing Reveals the Adaptive Role of the Epigenome in Three Deep-Sea Polychaetes.</title>
        <authorList>
            <person name="Perez M."/>
            <person name="Aroh O."/>
            <person name="Sun Y."/>
            <person name="Lan Y."/>
            <person name="Juniper S.K."/>
            <person name="Young C.R."/>
            <person name="Angers B."/>
            <person name="Qian P.Y."/>
        </authorList>
    </citation>
    <scope>NUCLEOTIDE SEQUENCE</scope>
    <source>
        <strain evidence="3">R07B-5</strain>
    </source>
</reference>
<dbReference type="Gene3D" id="1.20.1250.20">
    <property type="entry name" value="MFS general substrate transporter like domains"/>
    <property type="match status" value="2"/>
</dbReference>
<feature type="transmembrane region" description="Helical" evidence="2">
    <location>
        <begin position="67"/>
        <end position="87"/>
    </location>
</feature>
<feature type="transmembrane region" description="Helical" evidence="2">
    <location>
        <begin position="21"/>
        <end position="47"/>
    </location>
</feature>
<feature type="transmembrane region" description="Helical" evidence="2">
    <location>
        <begin position="339"/>
        <end position="362"/>
    </location>
</feature>
<organism evidence="3 4">
    <name type="scientific">Ridgeia piscesae</name>
    <name type="common">Tubeworm</name>
    <dbReference type="NCBI Taxonomy" id="27915"/>
    <lineage>
        <taxon>Eukaryota</taxon>
        <taxon>Metazoa</taxon>
        <taxon>Spiralia</taxon>
        <taxon>Lophotrochozoa</taxon>
        <taxon>Annelida</taxon>
        <taxon>Polychaeta</taxon>
        <taxon>Sedentaria</taxon>
        <taxon>Canalipalpata</taxon>
        <taxon>Sabellida</taxon>
        <taxon>Siboglinidae</taxon>
        <taxon>Ridgeia</taxon>
    </lineage>
</organism>
<comment type="caution">
    <text evidence="3">The sequence shown here is derived from an EMBL/GenBank/DDBJ whole genome shotgun (WGS) entry which is preliminary data.</text>
</comment>
<name>A0AAD9UHE7_RIDPI</name>
<feature type="compositionally biased region" description="Basic and acidic residues" evidence="1">
    <location>
        <begin position="473"/>
        <end position="482"/>
    </location>
</feature>
<keyword evidence="2" id="KW-0472">Membrane</keyword>
<keyword evidence="4" id="KW-1185">Reference proteome</keyword>
<dbReference type="InterPro" id="IPR036259">
    <property type="entry name" value="MFS_trans_sf"/>
</dbReference>
<proteinExistence type="predicted"/>
<protein>
    <submittedName>
        <fullName evidence="3">Uncharacterized protein</fullName>
    </submittedName>
</protein>
<feature type="transmembrane region" description="Helical" evidence="2">
    <location>
        <begin position="94"/>
        <end position="113"/>
    </location>
</feature>
<feature type="transmembrane region" description="Helical" evidence="2">
    <location>
        <begin position="285"/>
        <end position="301"/>
    </location>
</feature>
<feature type="transmembrane region" description="Helical" evidence="2">
    <location>
        <begin position="374"/>
        <end position="392"/>
    </location>
</feature>
<feature type="transmembrane region" description="Helical" evidence="2">
    <location>
        <begin position="313"/>
        <end position="333"/>
    </location>
</feature>
<evidence type="ECO:0000313" key="4">
    <source>
        <dbReference type="Proteomes" id="UP001209878"/>
    </source>
</evidence>
<keyword evidence="2" id="KW-0812">Transmembrane</keyword>
<dbReference type="PANTHER" id="PTHR11360">
    <property type="entry name" value="MONOCARBOXYLATE TRANSPORTER"/>
    <property type="match status" value="1"/>
</dbReference>
<evidence type="ECO:0000256" key="1">
    <source>
        <dbReference type="SAM" id="MobiDB-lite"/>
    </source>
</evidence>
<sequence>MSKEKMAAQSCKGFVPADGGWGWVVCWMSFWTNAVIFGMLNSFGIIYVEMLRVFDNGEDDLSFRTSWVGALQISMTFLMSPVVSVLVDLLGIRTTAFAGVVISTTGMLASSFVPTISLLYLTYGLLTGLGISLVYTPSMIILGHYFKRHLGVVNGIVVFGSAVSTMIMPFVLQNLLVNVGLQRTMRIMAGLLASQGVCAVTWKPQYGRAKDRDFGRYVVPSSNLVESVAGCGKWLGRYVNTTIWRNRSYTVWVTAMVIAFTGYFVPFAHLVKHTKDVMPDAKPEVLIMVIGASSGVSRLLCGKISDLPGMSRVRMQQAAFFMLGLVTACIPLARTFWALAGLVVILGVCDGCFICMMAPIAFDLLGTEGALQGLGAVLGLMAFPMTIGPPVAGLIYDLTSSYDIAFYVSGVPPIAAAFFIFLMPGTVTRRHSDLDGESKTNKGDIEITVNGCVNPSCGVDGVDHVTETNPVQDGDKENDATP</sequence>
<feature type="region of interest" description="Disordered" evidence="1">
    <location>
        <begin position="463"/>
        <end position="482"/>
    </location>
</feature>
<keyword evidence="2" id="KW-1133">Transmembrane helix</keyword>
<feature type="transmembrane region" description="Helical" evidence="2">
    <location>
        <begin position="150"/>
        <end position="172"/>
    </location>
</feature>
<feature type="transmembrane region" description="Helical" evidence="2">
    <location>
        <begin position="119"/>
        <end position="143"/>
    </location>
</feature>
<gene>
    <name evidence="3" type="ORF">NP493_106g02042</name>
</gene>
<dbReference type="InterPro" id="IPR050327">
    <property type="entry name" value="Proton-linked_MCT"/>
</dbReference>
<dbReference type="Pfam" id="PF07690">
    <property type="entry name" value="MFS_1"/>
    <property type="match status" value="1"/>
</dbReference>
<feature type="transmembrane region" description="Helical" evidence="2">
    <location>
        <begin position="404"/>
        <end position="422"/>
    </location>
</feature>
<dbReference type="Proteomes" id="UP001209878">
    <property type="component" value="Unassembled WGS sequence"/>
</dbReference>